<name>A0ABT9L9H1_9ACTN</name>
<comment type="caution">
    <text evidence="2">The sequence shown here is derived from an EMBL/GenBank/DDBJ whole genome shotgun (WGS) entry which is preliminary data.</text>
</comment>
<keyword evidence="3" id="KW-1185">Reference proteome</keyword>
<proteinExistence type="predicted"/>
<dbReference type="Gene3D" id="1.10.1660.10">
    <property type="match status" value="1"/>
</dbReference>
<dbReference type="SUPFAM" id="SSF46955">
    <property type="entry name" value="Putative DNA-binding domain"/>
    <property type="match status" value="1"/>
</dbReference>
<evidence type="ECO:0000313" key="2">
    <source>
        <dbReference type="EMBL" id="MDP9616417.1"/>
    </source>
</evidence>
<organism evidence="2 3">
    <name type="scientific">Streptomyces demainii</name>
    <dbReference type="NCBI Taxonomy" id="588122"/>
    <lineage>
        <taxon>Bacteria</taxon>
        <taxon>Bacillati</taxon>
        <taxon>Actinomycetota</taxon>
        <taxon>Actinomycetes</taxon>
        <taxon>Kitasatosporales</taxon>
        <taxon>Streptomycetaceae</taxon>
        <taxon>Streptomyces</taxon>
    </lineage>
</organism>
<protein>
    <submittedName>
        <fullName evidence="2">Excisionase family DNA binding protein</fullName>
    </submittedName>
</protein>
<feature type="domain" description="Helix-turn-helix" evidence="1">
    <location>
        <begin position="11"/>
        <end position="43"/>
    </location>
</feature>
<dbReference type="InterPro" id="IPR009061">
    <property type="entry name" value="DNA-bd_dom_put_sf"/>
</dbReference>
<dbReference type="Pfam" id="PF12728">
    <property type="entry name" value="HTH_17"/>
    <property type="match status" value="1"/>
</dbReference>
<feature type="non-terminal residue" evidence="2">
    <location>
        <position position="43"/>
    </location>
</feature>
<evidence type="ECO:0000313" key="3">
    <source>
        <dbReference type="Proteomes" id="UP001234880"/>
    </source>
</evidence>
<dbReference type="RefSeq" id="WP_370595190.1">
    <property type="nucleotide sequence ID" value="NZ_JAURUE010000004.1"/>
</dbReference>
<evidence type="ECO:0000259" key="1">
    <source>
        <dbReference type="Pfam" id="PF12728"/>
    </source>
</evidence>
<dbReference type="Proteomes" id="UP001234880">
    <property type="component" value="Unassembled WGS sequence"/>
</dbReference>
<sequence length="43" mass="4955">MDSTSSDAPEWLTVQEVARHFRVSARTVNRWALSGQLRIRRIG</sequence>
<reference evidence="2 3" key="1">
    <citation type="submission" date="2023-07" db="EMBL/GenBank/DDBJ databases">
        <title>Sequencing the genomes of 1000 actinobacteria strains.</title>
        <authorList>
            <person name="Klenk H.-P."/>
        </authorList>
    </citation>
    <scope>NUCLEOTIDE SEQUENCE [LARGE SCALE GENOMIC DNA]</scope>
    <source>
        <strain evidence="2 3">DSM 41600</strain>
    </source>
</reference>
<dbReference type="EMBL" id="JAURUE010000004">
    <property type="protein sequence ID" value="MDP9616417.1"/>
    <property type="molecule type" value="Genomic_DNA"/>
</dbReference>
<dbReference type="InterPro" id="IPR041657">
    <property type="entry name" value="HTH_17"/>
</dbReference>
<accession>A0ABT9L9H1</accession>
<gene>
    <name evidence="2" type="ORF">JOF35_008775</name>
</gene>